<evidence type="ECO:0000256" key="8">
    <source>
        <dbReference type="ARBA" id="ARBA00022692"/>
    </source>
</evidence>
<keyword evidence="8 15" id="KW-0812">Transmembrane</keyword>
<comment type="subcellular location">
    <subcellularLocation>
        <location evidence="1">Cell inner membrane</location>
        <topology evidence="1">Multi-pass membrane protein</topology>
    </subcellularLocation>
</comment>
<evidence type="ECO:0000256" key="9">
    <source>
        <dbReference type="ARBA" id="ARBA00022723"/>
    </source>
</evidence>
<dbReference type="InterPro" id="IPR003457">
    <property type="entry name" value="Transprt_MerT"/>
</dbReference>
<dbReference type="InterPro" id="IPR006121">
    <property type="entry name" value="HMA_dom"/>
</dbReference>
<keyword evidence="7" id="KW-0997">Cell inner membrane</keyword>
<dbReference type="GO" id="GO:0015097">
    <property type="term" value="F:mercury ion transmembrane transporter activity"/>
    <property type="evidence" value="ECO:0007669"/>
    <property type="project" value="InterPro"/>
</dbReference>
<dbReference type="GO" id="GO:0046872">
    <property type="term" value="F:metal ion binding"/>
    <property type="evidence" value="ECO:0007669"/>
    <property type="project" value="UniProtKB-KW"/>
</dbReference>
<evidence type="ECO:0000256" key="13">
    <source>
        <dbReference type="ARBA" id="ARBA00030934"/>
    </source>
</evidence>
<organism evidence="17 18">
    <name type="scientific">Tautonia sociabilis</name>
    <dbReference type="NCBI Taxonomy" id="2080755"/>
    <lineage>
        <taxon>Bacteria</taxon>
        <taxon>Pseudomonadati</taxon>
        <taxon>Planctomycetota</taxon>
        <taxon>Planctomycetia</taxon>
        <taxon>Isosphaerales</taxon>
        <taxon>Isosphaeraceae</taxon>
        <taxon>Tautonia</taxon>
    </lineage>
</organism>
<dbReference type="PROSITE" id="PS50846">
    <property type="entry name" value="HMA_2"/>
    <property type="match status" value="1"/>
</dbReference>
<reference evidence="17 18" key="1">
    <citation type="submission" date="2018-12" db="EMBL/GenBank/DDBJ databases">
        <authorList>
            <person name="Toschakov S.V."/>
        </authorList>
    </citation>
    <scope>NUCLEOTIDE SEQUENCE [LARGE SCALE GENOMIC DNA]</scope>
    <source>
        <strain evidence="17 18">GM2012</strain>
    </source>
</reference>
<dbReference type="Proteomes" id="UP000280296">
    <property type="component" value="Unassembled WGS sequence"/>
</dbReference>
<dbReference type="OrthoDB" id="7185309at2"/>
<evidence type="ECO:0000256" key="4">
    <source>
        <dbReference type="ARBA" id="ARBA00022448"/>
    </source>
</evidence>
<dbReference type="RefSeq" id="WP_126727327.1">
    <property type="nucleotide sequence ID" value="NZ_RYZH01000049.1"/>
</dbReference>
<evidence type="ECO:0000313" key="17">
    <source>
        <dbReference type="EMBL" id="RUL84391.1"/>
    </source>
</evidence>
<keyword evidence="18" id="KW-1185">Reference proteome</keyword>
<keyword evidence="12 15" id="KW-0472">Membrane</keyword>
<dbReference type="GO" id="GO:0005886">
    <property type="term" value="C:plasma membrane"/>
    <property type="evidence" value="ECO:0007669"/>
    <property type="project" value="UniProtKB-SubCell"/>
</dbReference>
<evidence type="ECO:0000256" key="2">
    <source>
        <dbReference type="ARBA" id="ARBA00008224"/>
    </source>
</evidence>
<dbReference type="Pfam" id="PF02411">
    <property type="entry name" value="MerT"/>
    <property type="match status" value="1"/>
</dbReference>
<dbReference type="Gene3D" id="3.30.70.100">
    <property type="match status" value="1"/>
</dbReference>
<feature type="transmembrane region" description="Helical" evidence="15">
    <location>
        <begin position="213"/>
        <end position="235"/>
    </location>
</feature>
<dbReference type="PROSITE" id="PS01047">
    <property type="entry name" value="HMA_1"/>
    <property type="match status" value="1"/>
</dbReference>
<accession>A0A432MFB7</accession>
<dbReference type="Gene3D" id="3.40.30.10">
    <property type="entry name" value="Glutaredoxin"/>
    <property type="match status" value="1"/>
</dbReference>
<gene>
    <name evidence="17" type="ORF">TsocGM_20475</name>
</gene>
<comment type="caution">
    <text evidence="17">The sequence shown here is derived from an EMBL/GenBank/DDBJ whole genome shotgun (WGS) entry which is preliminary data.</text>
</comment>
<keyword evidence="4" id="KW-0813">Transport</keyword>
<evidence type="ECO:0000256" key="3">
    <source>
        <dbReference type="ARBA" id="ARBA00017053"/>
    </source>
</evidence>
<keyword evidence="10" id="KW-0476">Mercury</keyword>
<evidence type="ECO:0000256" key="12">
    <source>
        <dbReference type="ARBA" id="ARBA00023136"/>
    </source>
</evidence>
<evidence type="ECO:0000259" key="16">
    <source>
        <dbReference type="PROSITE" id="PS50846"/>
    </source>
</evidence>
<comment type="function">
    <text evidence="14">Involved in mercury resistance. Probably transfers a mercuric ion from the periplasmic Hg(2+)-binding protein MerP to the cytoplasmic mercuric reductase MerA.</text>
</comment>
<sequence length="323" mass="33794">MKVEVLYFEGCPNHAPALQLAREVVSELGLDATVEEVEVKTPEDVVERRFLGSPTVLVDGVDIEPRARERTDFAFACRTYDGRGVPPRELIAGALQGGGPGKAGCCSSPDASPDTGGARVEGRGMRFAAVGSVLSAVVASACCWLPFALLAFGASAAGVSASFEKARPVFLVAAFGLLGLGFYLSYFRREACAPGSSCAVPNPKLRRLNRGMLWVATAFVLAFALFPSYAGYLLAQNAPPAAVDGSAQSPAVTLGIKGMSCEACSVHIQKGLSEVPGVRSASVDYEKAQARVSVDPASAPSRDALVKAVERAGYEVTEVTETR</sequence>
<evidence type="ECO:0000256" key="14">
    <source>
        <dbReference type="ARBA" id="ARBA00045720"/>
    </source>
</evidence>
<protein>
    <recommendedName>
        <fullName evidence="3">Mercuric transport protein MerT</fullName>
    </recommendedName>
    <alternativeName>
        <fullName evidence="13">Mercury ion transport protein</fullName>
    </alternativeName>
</protein>
<evidence type="ECO:0000256" key="5">
    <source>
        <dbReference type="ARBA" id="ARBA00022466"/>
    </source>
</evidence>
<dbReference type="FunFam" id="3.30.70.100:FF:000001">
    <property type="entry name" value="ATPase copper transporting beta"/>
    <property type="match status" value="1"/>
</dbReference>
<evidence type="ECO:0000256" key="10">
    <source>
        <dbReference type="ARBA" id="ARBA00022914"/>
    </source>
</evidence>
<dbReference type="CDD" id="cd00371">
    <property type="entry name" value="HMA"/>
    <property type="match status" value="1"/>
</dbReference>
<dbReference type="Pfam" id="PF00403">
    <property type="entry name" value="HMA"/>
    <property type="match status" value="1"/>
</dbReference>
<dbReference type="InterPro" id="IPR017969">
    <property type="entry name" value="Heavy-metal-associated_CS"/>
</dbReference>
<evidence type="ECO:0000256" key="11">
    <source>
        <dbReference type="ARBA" id="ARBA00022989"/>
    </source>
</evidence>
<keyword evidence="11 15" id="KW-1133">Transmembrane helix</keyword>
<evidence type="ECO:0000256" key="7">
    <source>
        <dbReference type="ARBA" id="ARBA00022519"/>
    </source>
</evidence>
<dbReference type="EMBL" id="RYZH01000049">
    <property type="protein sequence ID" value="RUL84391.1"/>
    <property type="molecule type" value="Genomic_DNA"/>
</dbReference>
<dbReference type="SUPFAM" id="SSF55008">
    <property type="entry name" value="HMA, heavy metal-associated domain"/>
    <property type="match status" value="1"/>
</dbReference>
<feature type="transmembrane region" description="Helical" evidence="15">
    <location>
        <begin position="169"/>
        <end position="187"/>
    </location>
</feature>
<feature type="domain" description="HMA" evidence="16">
    <location>
        <begin position="250"/>
        <end position="317"/>
    </location>
</feature>
<name>A0A432MFB7_9BACT</name>
<feature type="transmembrane region" description="Helical" evidence="15">
    <location>
        <begin position="127"/>
        <end position="149"/>
    </location>
</feature>
<evidence type="ECO:0000256" key="1">
    <source>
        <dbReference type="ARBA" id="ARBA00004429"/>
    </source>
</evidence>
<evidence type="ECO:0000256" key="6">
    <source>
        <dbReference type="ARBA" id="ARBA00022475"/>
    </source>
</evidence>
<dbReference type="InterPro" id="IPR036163">
    <property type="entry name" value="HMA_dom_sf"/>
</dbReference>
<reference evidence="17 18" key="2">
    <citation type="submission" date="2019-01" db="EMBL/GenBank/DDBJ databases">
        <title>Tautonia sociabilis, a novel thermotolerant planctomycete of Isosphaeraceae family, isolated from a 4000 m deep subterranean habitat.</title>
        <authorList>
            <person name="Kovaleva O.L."/>
            <person name="Elcheninov A.G."/>
            <person name="Van Heerden E."/>
            <person name="Toshchakov S.V."/>
            <person name="Novikov A."/>
            <person name="Bonch-Osmolovskaya E.A."/>
            <person name="Kublanov I.V."/>
        </authorList>
    </citation>
    <scope>NUCLEOTIDE SEQUENCE [LARGE SCALE GENOMIC DNA]</scope>
    <source>
        <strain evidence="17 18">GM2012</strain>
    </source>
</reference>
<evidence type="ECO:0000313" key="18">
    <source>
        <dbReference type="Proteomes" id="UP000280296"/>
    </source>
</evidence>
<dbReference type="AlphaFoldDB" id="A0A432MFB7"/>
<evidence type="ECO:0000256" key="15">
    <source>
        <dbReference type="SAM" id="Phobius"/>
    </source>
</evidence>
<keyword evidence="9" id="KW-0479">Metal-binding</keyword>
<keyword evidence="6" id="KW-1003">Cell membrane</keyword>
<proteinExistence type="inferred from homology"/>
<keyword evidence="5" id="KW-0475">Mercuric resistance</keyword>
<comment type="similarity">
    <text evidence="2">Belongs to the MerT family.</text>
</comment>